<keyword evidence="2" id="KW-0315">Glutamine amidotransferase</keyword>
<evidence type="ECO:0000313" key="2">
    <source>
        <dbReference type="EMBL" id="MFL4469847.1"/>
    </source>
</evidence>
<dbReference type="PANTHER" id="PTHR42695">
    <property type="entry name" value="GLUTAMINE AMIDOTRANSFERASE YLR126C-RELATED"/>
    <property type="match status" value="1"/>
</dbReference>
<gene>
    <name evidence="2" type="ORF">ACERZ8_08210</name>
</gene>
<dbReference type="InterPro" id="IPR044992">
    <property type="entry name" value="ChyE-like"/>
</dbReference>
<protein>
    <submittedName>
        <fullName evidence="2">Glutamine amidotransferase</fullName>
    </submittedName>
</protein>
<dbReference type="Gene3D" id="3.40.50.880">
    <property type="match status" value="1"/>
</dbReference>
<dbReference type="InterPro" id="IPR029062">
    <property type="entry name" value="Class_I_gatase-like"/>
</dbReference>
<dbReference type="InterPro" id="IPR017926">
    <property type="entry name" value="GATASE"/>
</dbReference>
<keyword evidence="3" id="KW-1185">Reference proteome</keyword>
<organism evidence="2 3">
    <name type="scientific">Tateyamaria armeniaca</name>
    <dbReference type="NCBI Taxonomy" id="2518930"/>
    <lineage>
        <taxon>Bacteria</taxon>
        <taxon>Pseudomonadati</taxon>
        <taxon>Pseudomonadota</taxon>
        <taxon>Alphaproteobacteria</taxon>
        <taxon>Rhodobacterales</taxon>
        <taxon>Roseobacteraceae</taxon>
        <taxon>Tateyamaria</taxon>
    </lineage>
</organism>
<dbReference type="PROSITE" id="PS51273">
    <property type="entry name" value="GATASE_TYPE_1"/>
    <property type="match status" value="1"/>
</dbReference>
<name>A0ABW8USD8_9RHOB</name>
<proteinExistence type="predicted"/>
<dbReference type="EMBL" id="JBHDIY010000002">
    <property type="protein sequence ID" value="MFL4469847.1"/>
    <property type="molecule type" value="Genomic_DNA"/>
</dbReference>
<evidence type="ECO:0000259" key="1">
    <source>
        <dbReference type="Pfam" id="PF00117"/>
    </source>
</evidence>
<dbReference type="PANTHER" id="PTHR42695:SF5">
    <property type="entry name" value="GLUTAMINE AMIDOTRANSFERASE YLR126C-RELATED"/>
    <property type="match status" value="1"/>
</dbReference>
<dbReference type="Proteomes" id="UP001627408">
    <property type="component" value="Unassembled WGS sequence"/>
</dbReference>
<reference evidence="2 3" key="1">
    <citation type="submission" date="2024-08" db="EMBL/GenBank/DDBJ databases">
        <title>Tateyamaria sp. nov., isolated from marine algae.</title>
        <authorList>
            <person name="Choi B.J."/>
            <person name="Kim J.M."/>
            <person name="Lee J.K."/>
            <person name="Choi D.G."/>
            <person name="Bayburt H."/>
            <person name="Baek J.H."/>
            <person name="Han D.M."/>
            <person name="Jeon C.O."/>
        </authorList>
    </citation>
    <scope>NUCLEOTIDE SEQUENCE [LARGE SCALE GENOMIC DNA]</scope>
    <source>
        <strain evidence="2 3">KMU-156</strain>
    </source>
</reference>
<sequence>MDKRLLCVRHGDGPMDDRITTWCGARGVRLDARRPWKGDILGEVSDDLAGVVIYGGNYNASDTDLHPFLLEEYRMIDAAMKADVPLLGLCQGAQMIAHHLGAWAGAPEHGNHEFGWYEVSPTKDGTDVFPKPMHFAQAHFHTFDLPKGARHLARSPLFENQAFACGDKVMGFQFHPEQTIPGFQRWQARGEGWGRYTEPGVQQREEQAALMLEHDAAQGAWFTSFLDRYFAGAT</sequence>
<accession>A0ABW8USD8</accession>
<dbReference type="Pfam" id="PF00117">
    <property type="entry name" value="GATase"/>
    <property type="match status" value="1"/>
</dbReference>
<dbReference type="CDD" id="cd01741">
    <property type="entry name" value="GATase1_1"/>
    <property type="match status" value="1"/>
</dbReference>
<evidence type="ECO:0000313" key="3">
    <source>
        <dbReference type="Proteomes" id="UP001627408"/>
    </source>
</evidence>
<dbReference type="SUPFAM" id="SSF52317">
    <property type="entry name" value="Class I glutamine amidotransferase-like"/>
    <property type="match status" value="1"/>
</dbReference>
<feature type="domain" description="Glutamine amidotransferase" evidence="1">
    <location>
        <begin position="46"/>
        <end position="179"/>
    </location>
</feature>
<comment type="caution">
    <text evidence="2">The sequence shown here is derived from an EMBL/GenBank/DDBJ whole genome shotgun (WGS) entry which is preliminary data.</text>
</comment>
<dbReference type="RefSeq" id="WP_407591747.1">
    <property type="nucleotide sequence ID" value="NZ_JBHDIY010000002.1"/>
</dbReference>